<evidence type="ECO:0000313" key="15">
    <source>
        <dbReference type="Proteomes" id="UP000183900"/>
    </source>
</evidence>
<evidence type="ECO:0000256" key="12">
    <source>
        <dbReference type="ARBA" id="ARBA00033413"/>
    </source>
</evidence>
<dbReference type="SUPFAM" id="SSF55083">
    <property type="entry name" value="6-hydroxymethyl-7,8-dihydropterin pyrophosphokinase, HPPK"/>
    <property type="match status" value="1"/>
</dbReference>
<dbReference type="InterPro" id="IPR035907">
    <property type="entry name" value="Hppk_sf"/>
</dbReference>
<dbReference type="RefSeq" id="WP_055455811.1">
    <property type="nucleotide sequence ID" value="NZ_CYHE01000006.1"/>
</dbReference>
<evidence type="ECO:0000256" key="6">
    <source>
        <dbReference type="ARBA" id="ARBA00022741"/>
    </source>
</evidence>
<dbReference type="EMBL" id="CYHE01000006">
    <property type="protein sequence ID" value="CUA96898.1"/>
    <property type="molecule type" value="Genomic_DNA"/>
</dbReference>
<dbReference type="UniPathway" id="UPA00077">
    <property type="reaction ID" value="UER00155"/>
</dbReference>
<gene>
    <name evidence="14" type="ORF">Ga0061067_106145</name>
</gene>
<comment type="function">
    <text evidence="10">Catalyzes the transfer of pyrophosphate from adenosine triphosphate (ATP) to 6-hydroxymethyl-7,8-dihydropterin, an enzymatic step in folate biosynthesis pathway.</text>
</comment>
<dbReference type="GO" id="GO:0003848">
    <property type="term" value="F:2-amino-4-hydroxy-6-hydroxymethyldihydropteridine diphosphokinase activity"/>
    <property type="evidence" value="ECO:0007669"/>
    <property type="project" value="UniProtKB-EC"/>
</dbReference>
<accession>A0A0K6I1G0</accession>
<dbReference type="PROSITE" id="PS00794">
    <property type="entry name" value="HPPK"/>
    <property type="match status" value="1"/>
</dbReference>
<keyword evidence="15" id="KW-1185">Reference proteome</keyword>
<dbReference type="NCBIfam" id="TIGR01498">
    <property type="entry name" value="folK"/>
    <property type="match status" value="1"/>
</dbReference>
<sequence>MSLADNAVRAALGLGSNMGDPKANLAAAIARLDASEGISVLAVSSAYRTPPWGPIPQDDYRNICLVIETVLSPRDLLGRCLEIERELGRVRDVRWGPRIIDIDVLIYGGEQVEEEHLSIPHPRMGERAFVLVPLAEIWPDAPIGGGRTAAQALATCEGREEIVLLAD</sequence>
<dbReference type="GO" id="GO:0005524">
    <property type="term" value="F:ATP binding"/>
    <property type="evidence" value="ECO:0007669"/>
    <property type="project" value="UniProtKB-KW"/>
</dbReference>
<evidence type="ECO:0000259" key="13">
    <source>
        <dbReference type="PROSITE" id="PS00794"/>
    </source>
</evidence>
<evidence type="ECO:0000256" key="11">
    <source>
        <dbReference type="ARBA" id="ARBA00029766"/>
    </source>
</evidence>
<proteinExistence type="inferred from homology"/>
<keyword evidence="6" id="KW-0547">Nucleotide-binding</keyword>
<evidence type="ECO:0000256" key="8">
    <source>
        <dbReference type="ARBA" id="ARBA00022840"/>
    </source>
</evidence>
<dbReference type="GO" id="GO:0046656">
    <property type="term" value="P:folic acid biosynthetic process"/>
    <property type="evidence" value="ECO:0007669"/>
    <property type="project" value="UniProtKB-KW"/>
</dbReference>
<dbReference type="CDD" id="cd00483">
    <property type="entry name" value="HPPK"/>
    <property type="match status" value="1"/>
</dbReference>
<dbReference type="OrthoDB" id="9808041at2"/>
<dbReference type="AlphaFoldDB" id="A0A0K6I1G0"/>
<keyword evidence="7 14" id="KW-0418">Kinase</keyword>
<dbReference type="GO" id="GO:0046654">
    <property type="term" value="P:tetrahydrofolate biosynthetic process"/>
    <property type="evidence" value="ECO:0007669"/>
    <property type="project" value="UniProtKB-UniPathway"/>
</dbReference>
<dbReference type="GO" id="GO:0016301">
    <property type="term" value="F:kinase activity"/>
    <property type="evidence" value="ECO:0007669"/>
    <property type="project" value="UniProtKB-KW"/>
</dbReference>
<evidence type="ECO:0000256" key="5">
    <source>
        <dbReference type="ARBA" id="ARBA00022679"/>
    </source>
</evidence>
<dbReference type="EC" id="2.7.6.3" evidence="3"/>
<evidence type="ECO:0000256" key="10">
    <source>
        <dbReference type="ARBA" id="ARBA00029409"/>
    </source>
</evidence>
<evidence type="ECO:0000256" key="2">
    <source>
        <dbReference type="ARBA" id="ARBA00005810"/>
    </source>
</evidence>
<evidence type="ECO:0000313" key="14">
    <source>
        <dbReference type="EMBL" id="CUA96898.1"/>
    </source>
</evidence>
<dbReference type="Pfam" id="PF01288">
    <property type="entry name" value="HPPK"/>
    <property type="match status" value="1"/>
</dbReference>
<dbReference type="InterPro" id="IPR000550">
    <property type="entry name" value="Hppk"/>
</dbReference>
<protein>
    <recommendedName>
        <fullName evidence="4">2-amino-4-hydroxy-6-hydroxymethyldihydropteridine pyrophosphokinase</fullName>
        <ecNumber evidence="3">2.7.6.3</ecNumber>
    </recommendedName>
    <alternativeName>
        <fullName evidence="11">6-hydroxymethyl-7,8-dihydropterin pyrophosphokinase</fullName>
    </alternativeName>
    <alternativeName>
        <fullName evidence="12">7,8-dihydro-6-hydroxymethylpterin-pyrophosphokinase</fullName>
    </alternativeName>
</protein>
<evidence type="ECO:0000256" key="9">
    <source>
        <dbReference type="ARBA" id="ARBA00022909"/>
    </source>
</evidence>
<keyword evidence="9" id="KW-0289">Folate biosynthesis</keyword>
<keyword evidence="8" id="KW-0067">ATP-binding</keyword>
<reference evidence="15" key="1">
    <citation type="submission" date="2015-08" db="EMBL/GenBank/DDBJ databases">
        <authorList>
            <person name="Varghese N."/>
        </authorList>
    </citation>
    <scope>NUCLEOTIDE SEQUENCE [LARGE SCALE GENOMIC DNA]</scope>
    <source>
        <strain evidence="15">DSM 23407</strain>
    </source>
</reference>
<comment type="similarity">
    <text evidence="2">Belongs to the HPPK family.</text>
</comment>
<dbReference type="PANTHER" id="PTHR43071:SF1">
    <property type="entry name" value="2-AMINO-4-HYDROXY-6-HYDROXYMETHYLDIHYDROPTERIDINE PYROPHOSPHOKINASE"/>
    <property type="match status" value="1"/>
</dbReference>
<keyword evidence="5" id="KW-0808">Transferase</keyword>
<evidence type="ECO:0000256" key="4">
    <source>
        <dbReference type="ARBA" id="ARBA00016218"/>
    </source>
</evidence>
<comment type="pathway">
    <text evidence="1">Cofactor biosynthesis; tetrahydrofolate biosynthesis; 2-amino-4-hydroxy-6-hydroxymethyl-7,8-dihydropteridine diphosphate from 7,8-dihydroneopterin triphosphate: step 4/4.</text>
</comment>
<dbReference type="Proteomes" id="UP000183900">
    <property type="component" value="Unassembled WGS sequence"/>
</dbReference>
<dbReference type="PANTHER" id="PTHR43071">
    <property type="entry name" value="2-AMINO-4-HYDROXY-6-HYDROXYMETHYLDIHYDROPTERIDINE PYROPHOSPHOKINASE"/>
    <property type="match status" value="1"/>
</dbReference>
<name>A0A0K6I1G0_9HYPH</name>
<organism evidence="14 15">
    <name type="scientific">Pannonibacter indicus</name>
    <dbReference type="NCBI Taxonomy" id="466044"/>
    <lineage>
        <taxon>Bacteria</taxon>
        <taxon>Pseudomonadati</taxon>
        <taxon>Pseudomonadota</taxon>
        <taxon>Alphaproteobacteria</taxon>
        <taxon>Hyphomicrobiales</taxon>
        <taxon>Stappiaceae</taxon>
        <taxon>Pannonibacter</taxon>
    </lineage>
</organism>
<evidence type="ECO:0000256" key="1">
    <source>
        <dbReference type="ARBA" id="ARBA00005051"/>
    </source>
</evidence>
<evidence type="ECO:0000256" key="7">
    <source>
        <dbReference type="ARBA" id="ARBA00022777"/>
    </source>
</evidence>
<evidence type="ECO:0000256" key="3">
    <source>
        <dbReference type="ARBA" id="ARBA00013253"/>
    </source>
</evidence>
<dbReference type="Gene3D" id="3.30.70.560">
    <property type="entry name" value="7,8-Dihydro-6-hydroxymethylpterin-pyrophosphokinase HPPK"/>
    <property type="match status" value="1"/>
</dbReference>
<feature type="domain" description="7,8-dihydro-6-hydroxymethylpterin-pyrophosphokinase" evidence="13">
    <location>
        <begin position="94"/>
        <end position="105"/>
    </location>
</feature>